<evidence type="ECO:0000313" key="9">
    <source>
        <dbReference type="EMBL" id="EEF61003.1"/>
    </source>
</evidence>
<dbReference type="EC" id="2.7.13.3" evidence="2"/>
<dbReference type="SUPFAM" id="SSF55785">
    <property type="entry name" value="PYP-like sensor domain (PAS domain)"/>
    <property type="match status" value="7"/>
</dbReference>
<dbReference type="InterPro" id="IPR013655">
    <property type="entry name" value="PAS_fold_3"/>
</dbReference>
<comment type="caution">
    <text evidence="9">The sequence shown here is derived from an EMBL/GenBank/DDBJ whole genome shotgun (WGS) entry which is preliminary data.</text>
</comment>
<dbReference type="InterPro" id="IPR001610">
    <property type="entry name" value="PAC"/>
</dbReference>
<feature type="domain" description="PAC" evidence="8">
    <location>
        <begin position="947"/>
        <end position="999"/>
    </location>
</feature>
<dbReference type="Pfam" id="PF00989">
    <property type="entry name" value="PAS"/>
    <property type="match status" value="1"/>
</dbReference>
<dbReference type="Pfam" id="PF13185">
    <property type="entry name" value="GAF_2"/>
    <property type="match status" value="1"/>
</dbReference>
<sequence>MLSKNAQMSLSEERYQSLGIATGQIVWVMDALGNMTDDQSNTTWRTFTGQTREEARGFGWMNALHPDDRERVARIYAQAIKTRSVYDAEYRLRRHDGKYRSVCARGVPVLTEDGKISEWVGSCLDITERKRVEEELHYKTAFLEAQVHHSIDGILVVNSQGKKILQNQRISDMWEIPQSIADDPDDKVQIRFVMNQVRYPEQFVEKVNYLYSHPNEVSRDEIELKNGKVFDRYSSPVIDRNGKHYGRIWTFRDVTERRRAEEALRESRQELNEAQRLARVGSWVWEPETDVVTWSEELYRMVGRDPASPAPSFREQSRQFTAESWKRLTAVAERALQSGAAYELELEMIRSDNQRIWVIARGEAQRDVNGTIVRLRGTVQDITERKRVDEALRKAHGEMEQRVEERTHELKIANEQLKQTNRLFHILSECNQHVVRAVSEADLMFGICRIIVDIGGYPSVWIGFAEDDHGKTVRPVAQRGFEDGYLNTLRVTWADTEMGWGPAATAIRSGQPHIVEDIQTSVRFAPWRADAMRRGYASAIGLPLAGNGRVFGALVIYAMTPDAFHAREVGVLMELASDLAYGIMAMRGREERRQAEEQVRRLAELQSAILNNTTYTVISTNAQGIITSINPAGERALGYSAEECVGKVTPTVFHHPDEMAERARIFSAELGIPIEPGFEVFVARARRNLPNEYEWLYRRKDGSSFPVLLSVTALRDSQGSIMGFLGLANDITERKRAEEALRESRQELSEAQRIAKVGNWTWDPETDRVTWSEELYRISGLDPAMPTPSYRELQRHYTPQGWERLNAAVEQALQRGTPYELDLEFIRDNGERGWIIARGEAQRDATGRIVKLRGTAQDITDRKRGEEALSESRHELTEAQRIAKVGNWSWDPELDVVTWSEELCRINGRDPASSPPKFSELQTVYTAESLQRLRPFVERALQTGMPYELELEMIRADGGRAWVTTRGEAQRAPDGRIVKLRGTVQDNTERKQAEEALYRSEQKFETIFRGSPVALCVSELETGRLIEINEALLRLMHGTSFDQMVGHTSLEIGNDLSGGAAKNAGCLGSHRPMWIASRWLAIVWMVNPCLPRCRCRSMKSMGSTTCW</sequence>
<dbReference type="STRING" id="320771.Cflav_PD3720"/>
<evidence type="ECO:0000259" key="8">
    <source>
        <dbReference type="PROSITE" id="PS50113"/>
    </source>
</evidence>
<dbReference type="InterPro" id="IPR013767">
    <property type="entry name" value="PAS_fold"/>
</dbReference>
<dbReference type="InterPro" id="IPR052162">
    <property type="entry name" value="Sensor_kinase/Photoreceptor"/>
</dbReference>
<feature type="domain" description="PAS" evidence="7">
    <location>
        <begin position="11"/>
        <end position="83"/>
    </location>
</feature>
<dbReference type="Gene3D" id="3.30.450.40">
    <property type="match status" value="1"/>
</dbReference>
<evidence type="ECO:0000256" key="5">
    <source>
        <dbReference type="ARBA" id="ARBA00022777"/>
    </source>
</evidence>
<dbReference type="SMART" id="SM00086">
    <property type="entry name" value="PAC"/>
    <property type="match status" value="6"/>
</dbReference>
<evidence type="ECO:0000256" key="3">
    <source>
        <dbReference type="ARBA" id="ARBA00022553"/>
    </source>
</evidence>
<dbReference type="CDD" id="cd00130">
    <property type="entry name" value="PAS"/>
    <property type="match status" value="4"/>
</dbReference>
<dbReference type="Pfam" id="PF08447">
    <property type="entry name" value="PAS_3"/>
    <property type="match status" value="4"/>
</dbReference>
<evidence type="ECO:0000256" key="6">
    <source>
        <dbReference type="SAM" id="Coils"/>
    </source>
</evidence>
<name>B9XGF2_PEDPL</name>
<dbReference type="FunFam" id="3.30.450.20:FF:000099">
    <property type="entry name" value="Sensory box sensor histidine kinase"/>
    <property type="match status" value="1"/>
</dbReference>
<feature type="domain" description="PAC" evidence="8">
    <location>
        <begin position="691"/>
        <end position="743"/>
    </location>
</feature>
<protein>
    <recommendedName>
        <fullName evidence="2">histidine kinase</fullName>
        <ecNumber evidence="2">2.7.13.3</ecNumber>
    </recommendedName>
</protein>
<dbReference type="InterPro" id="IPR000700">
    <property type="entry name" value="PAS-assoc_C"/>
</dbReference>
<evidence type="ECO:0000256" key="2">
    <source>
        <dbReference type="ARBA" id="ARBA00012438"/>
    </source>
</evidence>
<evidence type="ECO:0000256" key="4">
    <source>
        <dbReference type="ARBA" id="ARBA00022679"/>
    </source>
</evidence>
<organism evidence="9 10">
    <name type="scientific">Pedosphaera parvula (strain Ellin514)</name>
    <dbReference type="NCBI Taxonomy" id="320771"/>
    <lineage>
        <taxon>Bacteria</taxon>
        <taxon>Pseudomonadati</taxon>
        <taxon>Verrucomicrobiota</taxon>
        <taxon>Pedosphaerae</taxon>
        <taxon>Pedosphaerales</taxon>
        <taxon>Pedosphaeraceae</taxon>
        <taxon>Pedosphaera</taxon>
    </lineage>
</organism>
<dbReference type="PANTHER" id="PTHR43304">
    <property type="entry name" value="PHYTOCHROME-LIKE PROTEIN CPH1"/>
    <property type="match status" value="1"/>
</dbReference>
<evidence type="ECO:0000259" key="7">
    <source>
        <dbReference type="PROSITE" id="PS50112"/>
    </source>
</evidence>
<dbReference type="SUPFAM" id="SSF55781">
    <property type="entry name" value="GAF domain-like"/>
    <property type="match status" value="1"/>
</dbReference>
<dbReference type="Proteomes" id="UP000003688">
    <property type="component" value="Unassembled WGS sequence"/>
</dbReference>
<dbReference type="InterPro" id="IPR029016">
    <property type="entry name" value="GAF-like_dom_sf"/>
</dbReference>
<dbReference type="NCBIfam" id="TIGR00229">
    <property type="entry name" value="sensory_box"/>
    <property type="match status" value="5"/>
</dbReference>
<keyword evidence="4" id="KW-0808">Transferase</keyword>
<dbReference type="SMART" id="SM00065">
    <property type="entry name" value="GAF"/>
    <property type="match status" value="1"/>
</dbReference>
<dbReference type="Gene3D" id="3.30.450.20">
    <property type="entry name" value="PAS domain"/>
    <property type="match status" value="7"/>
</dbReference>
<proteinExistence type="predicted"/>
<dbReference type="SMART" id="SM00091">
    <property type="entry name" value="PAS"/>
    <property type="match status" value="4"/>
</dbReference>
<dbReference type="EMBL" id="ABOX02000012">
    <property type="protein sequence ID" value="EEF61003.1"/>
    <property type="molecule type" value="Genomic_DNA"/>
</dbReference>
<feature type="domain" description="PAC" evidence="8">
    <location>
        <begin position="819"/>
        <end position="871"/>
    </location>
</feature>
<keyword evidence="6" id="KW-0175">Coiled coil</keyword>
<dbReference type="GO" id="GO:0006355">
    <property type="term" value="P:regulation of DNA-templated transcription"/>
    <property type="evidence" value="ECO:0007669"/>
    <property type="project" value="InterPro"/>
</dbReference>
<dbReference type="InterPro" id="IPR000014">
    <property type="entry name" value="PAS"/>
</dbReference>
<feature type="coiled-coil region" evidence="6">
    <location>
        <begin position="727"/>
        <end position="754"/>
    </location>
</feature>
<dbReference type="AlphaFoldDB" id="B9XGF2"/>
<evidence type="ECO:0000256" key="1">
    <source>
        <dbReference type="ARBA" id="ARBA00000085"/>
    </source>
</evidence>
<dbReference type="Gene3D" id="2.10.70.100">
    <property type="match status" value="3"/>
</dbReference>
<dbReference type="PROSITE" id="PS50113">
    <property type="entry name" value="PAC"/>
    <property type="match status" value="6"/>
</dbReference>
<dbReference type="PANTHER" id="PTHR43304:SF1">
    <property type="entry name" value="PAC DOMAIN-CONTAINING PROTEIN"/>
    <property type="match status" value="1"/>
</dbReference>
<dbReference type="InterPro" id="IPR035965">
    <property type="entry name" value="PAS-like_dom_sf"/>
</dbReference>
<dbReference type="GO" id="GO:0004673">
    <property type="term" value="F:protein histidine kinase activity"/>
    <property type="evidence" value="ECO:0007669"/>
    <property type="project" value="UniProtKB-EC"/>
</dbReference>
<gene>
    <name evidence="9" type="ORF">Cflav_PD3720</name>
</gene>
<comment type="catalytic activity">
    <reaction evidence="1">
        <text>ATP + protein L-histidine = ADP + protein N-phospho-L-histidine.</text>
        <dbReference type="EC" id="2.7.13.3"/>
    </reaction>
</comment>
<feature type="domain" description="PAS" evidence="7">
    <location>
        <begin position="595"/>
        <end position="658"/>
    </location>
</feature>
<keyword evidence="10" id="KW-1185">Reference proteome</keyword>
<dbReference type="InterPro" id="IPR003018">
    <property type="entry name" value="GAF"/>
</dbReference>
<feature type="domain" description="PAC" evidence="8">
    <location>
        <begin position="215"/>
        <end position="266"/>
    </location>
</feature>
<reference evidence="9 10" key="1">
    <citation type="journal article" date="2011" name="J. Bacteriol.">
        <title>Genome sequence of 'Pedosphaera parvula' Ellin514, an aerobic Verrucomicrobial isolate from pasture soil.</title>
        <authorList>
            <person name="Kant R."/>
            <person name="van Passel M.W."/>
            <person name="Sangwan P."/>
            <person name="Palva A."/>
            <person name="Lucas S."/>
            <person name="Copeland A."/>
            <person name="Lapidus A."/>
            <person name="Glavina Del Rio T."/>
            <person name="Dalin E."/>
            <person name="Tice H."/>
            <person name="Bruce D."/>
            <person name="Goodwin L."/>
            <person name="Pitluck S."/>
            <person name="Chertkov O."/>
            <person name="Larimer F.W."/>
            <person name="Land M.L."/>
            <person name="Hauser L."/>
            <person name="Brettin T.S."/>
            <person name="Detter J.C."/>
            <person name="Han S."/>
            <person name="de Vos W.M."/>
            <person name="Janssen P.H."/>
            <person name="Smidt H."/>
        </authorList>
    </citation>
    <scope>NUCLEOTIDE SEQUENCE [LARGE SCALE GENOMIC DNA]</scope>
    <source>
        <strain evidence="9 10">Ellin514</strain>
    </source>
</reference>
<dbReference type="PROSITE" id="PS50112">
    <property type="entry name" value="PAS"/>
    <property type="match status" value="2"/>
</dbReference>
<feature type="domain" description="PAC" evidence="8">
    <location>
        <begin position="86"/>
        <end position="138"/>
    </location>
</feature>
<feature type="domain" description="PAC" evidence="8">
    <location>
        <begin position="342"/>
        <end position="394"/>
    </location>
</feature>
<accession>B9XGF2</accession>
<evidence type="ECO:0000313" key="10">
    <source>
        <dbReference type="Proteomes" id="UP000003688"/>
    </source>
</evidence>
<keyword evidence="5" id="KW-0418">Kinase</keyword>
<keyword evidence="3" id="KW-0597">Phosphoprotein</keyword>